<dbReference type="EMBL" id="BATC01000008">
    <property type="protein sequence ID" value="GAD58517.1"/>
    <property type="molecule type" value="Genomic_DNA"/>
</dbReference>
<keyword evidence="3" id="KW-1185">Reference proteome</keyword>
<protein>
    <submittedName>
        <fullName evidence="2">Heavy metal RND efflux outer membrane protein, CzcC family</fullName>
    </submittedName>
</protein>
<reference evidence="3" key="1">
    <citation type="journal article" date="2013" name="Genome Announc.">
        <title>Draft Genome Sequence of the Dimorphic Prosthecate Bacterium Brevundimonas abyssalis TAR-001T.</title>
        <authorList>
            <person name="Tsubouchi T."/>
            <person name="Nishi S."/>
            <person name="Usui K."/>
            <person name="Shimane Y."/>
            <person name="Takaki Y."/>
            <person name="Maruyama T."/>
            <person name="Hatada Y."/>
        </authorList>
    </citation>
    <scope>NUCLEOTIDE SEQUENCE [LARGE SCALE GENOMIC DNA]</scope>
    <source>
        <strain evidence="3">TAR-001</strain>
    </source>
</reference>
<dbReference type="InterPro" id="IPR010131">
    <property type="entry name" value="MdtP/NodT-like"/>
</dbReference>
<name>A0A8E0KLD3_9CAUL</name>
<dbReference type="OrthoDB" id="7616531at2"/>
<dbReference type="RefSeq" id="WP_021696613.1">
    <property type="nucleotide sequence ID" value="NZ_BATC01000008.1"/>
</dbReference>
<comment type="similarity">
    <text evidence="1">Belongs to the outer membrane factor (OMF) (TC 1.B.17) family.</text>
</comment>
<comment type="caution">
    <text evidence="2">The sequence shown here is derived from an EMBL/GenBank/DDBJ whole genome shotgun (WGS) entry which is preliminary data.</text>
</comment>
<dbReference type="AlphaFoldDB" id="A0A8E0KLD3"/>
<gene>
    <name evidence="2" type="ORF">MBEBAB_0767</name>
</gene>
<dbReference type="PANTHER" id="PTHR30203">
    <property type="entry name" value="OUTER MEMBRANE CATION EFFLUX PROTEIN"/>
    <property type="match status" value="1"/>
</dbReference>
<evidence type="ECO:0000313" key="3">
    <source>
        <dbReference type="Proteomes" id="UP000016569"/>
    </source>
</evidence>
<dbReference type="InterPro" id="IPR003423">
    <property type="entry name" value="OMP_efflux"/>
</dbReference>
<evidence type="ECO:0000313" key="2">
    <source>
        <dbReference type="EMBL" id="GAD58517.1"/>
    </source>
</evidence>
<dbReference type="SUPFAM" id="SSF56954">
    <property type="entry name" value="Outer membrane efflux proteins (OEP)"/>
    <property type="match status" value="1"/>
</dbReference>
<accession>A0A8E0KLD3</accession>
<organism evidence="2 3">
    <name type="scientific">Brevundimonas abyssalis TAR-001</name>
    <dbReference type="NCBI Taxonomy" id="1391729"/>
    <lineage>
        <taxon>Bacteria</taxon>
        <taxon>Pseudomonadati</taxon>
        <taxon>Pseudomonadota</taxon>
        <taxon>Alphaproteobacteria</taxon>
        <taxon>Caulobacterales</taxon>
        <taxon>Caulobacteraceae</taxon>
        <taxon>Brevundimonas</taxon>
    </lineage>
</organism>
<dbReference type="Pfam" id="PF02321">
    <property type="entry name" value="OEP"/>
    <property type="match status" value="1"/>
</dbReference>
<proteinExistence type="inferred from homology"/>
<dbReference type="Gene3D" id="1.20.1600.10">
    <property type="entry name" value="Outer membrane efflux proteins (OEP)"/>
    <property type="match status" value="1"/>
</dbReference>
<evidence type="ECO:0000256" key="1">
    <source>
        <dbReference type="ARBA" id="ARBA00007613"/>
    </source>
</evidence>
<sequence>MLIAGSVQAEPLTFEQALEASSDAPSLRASELGVDAARASAIAAGRLPDPRLRVGLSNYPVSGPSAGRFDESAMTMFQVGVQQDVPSRARRRAEREVAGADVDVARARAATTLWEVRIAAGQAWIDLHYAERRLAVLDELLASLEPLWEAAPAAVASSRLRPAQALGPVELKADLEDRRDGLDANIAEARAGLSRWTGDPAPTTDGPPPDIDLDPTARRISLADLPPLRAYRAAAERAEADVDLARAGRRPDWSFEVGYSRRDPMFGDLVSVGASVRLPLFQSTRQAPLITARAADARRVAAEREALERALSAELQGDLARYESARTRWIRARDVVLPNLRSRADVETAGYAAGSADMSGVIDAFTALANARLDALDREAEVARLAVQITLTYGSGQ</sequence>
<dbReference type="PANTHER" id="PTHR30203:SF24">
    <property type="entry name" value="BLR4935 PROTEIN"/>
    <property type="match status" value="1"/>
</dbReference>
<dbReference type="GO" id="GO:0015562">
    <property type="term" value="F:efflux transmembrane transporter activity"/>
    <property type="evidence" value="ECO:0007669"/>
    <property type="project" value="InterPro"/>
</dbReference>
<dbReference type="Proteomes" id="UP000016569">
    <property type="component" value="Unassembled WGS sequence"/>
</dbReference>